<dbReference type="Gene3D" id="3.90.550.10">
    <property type="entry name" value="Spore Coat Polysaccharide Biosynthesis Protein SpsA, Chain A"/>
    <property type="match status" value="1"/>
</dbReference>
<keyword evidence="3" id="KW-0548">Nucleotidyltransferase</keyword>
<keyword evidence="1" id="KW-0460">Magnesium</keyword>
<dbReference type="InterPro" id="IPR025877">
    <property type="entry name" value="MobA-like_NTP_Trfase"/>
</dbReference>
<name>A0A1I0DHX6_9PSED</name>
<evidence type="ECO:0000256" key="1">
    <source>
        <dbReference type="ARBA" id="ARBA00022842"/>
    </source>
</evidence>
<dbReference type="SUPFAM" id="SSF53448">
    <property type="entry name" value="Nucleotide-diphospho-sugar transferases"/>
    <property type="match status" value="1"/>
</dbReference>
<evidence type="ECO:0000313" key="3">
    <source>
        <dbReference type="EMBL" id="SET31254.1"/>
    </source>
</evidence>
<dbReference type="OrthoDB" id="5298023at2"/>
<gene>
    <name evidence="3" type="ORF">SAMN05216197_11091</name>
</gene>
<sequence>MSDTLCAIVLAAGLGSRYRAVAGHHRNKLLAQCVGRDGMERSVLEQVLANVKPFADKTVLLTRSDYCSVAELGLRHGYEVVVLDSPGMGDSIAAAVSAEPAHRGWLIALGDMPFIHVDTLERLTRSVEDDAISVPVHGGRYGHPVAFGRAFGPALMALAGEKGAKRLFQGARIKEVEVDDPGVLWDVDVPAALTFKPR</sequence>
<reference evidence="3 4" key="1">
    <citation type="submission" date="2016-10" db="EMBL/GenBank/DDBJ databases">
        <authorList>
            <person name="de Groot N.N."/>
        </authorList>
    </citation>
    <scope>NUCLEOTIDE SEQUENCE [LARGE SCALE GENOMIC DNA]</scope>
    <source>
        <strain evidence="3 4">DSM 11363</strain>
    </source>
</reference>
<protein>
    <submittedName>
        <fullName evidence="3">Molybdenum cofactor cytidylyltransferase</fullName>
    </submittedName>
</protein>
<accession>A0A1I0DHX6</accession>
<dbReference type="PANTHER" id="PTHR43777">
    <property type="entry name" value="MOLYBDENUM COFACTOR CYTIDYLYLTRANSFERASE"/>
    <property type="match status" value="1"/>
</dbReference>
<dbReference type="Proteomes" id="UP000182332">
    <property type="component" value="Unassembled WGS sequence"/>
</dbReference>
<evidence type="ECO:0000259" key="2">
    <source>
        <dbReference type="Pfam" id="PF12804"/>
    </source>
</evidence>
<dbReference type="PANTHER" id="PTHR43777:SF1">
    <property type="entry name" value="MOLYBDENUM COFACTOR CYTIDYLYLTRANSFERASE"/>
    <property type="match status" value="1"/>
</dbReference>
<dbReference type="CDD" id="cd04182">
    <property type="entry name" value="GT_2_like_f"/>
    <property type="match status" value="1"/>
</dbReference>
<proteinExistence type="predicted"/>
<keyword evidence="3" id="KW-0808">Transferase</keyword>
<evidence type="ECO:0000313" key="4">
    <source>
        <dbReference type="Proteomes" id="UP000182332"/>
    </source>
</evidence>
<dbReference type="RefSeq" id="WP_074888153.1">
    <property type="nucleotide sequence ID" value="NZ_FOHW01000010.1"/>
</dbReference>
<dbReference type="Pfam" id="PF12804">
    <property type="entry name" value="NTP_transf_3"/>
    <property type="match status" value="1"/>
</dbReference>
<organism evidence="3 4">
    <name type="scientific">Pseudomonas graminis</name>
    <dbReference type="NCBI Taxonomy" id="158627"/>
    <lineage>
        <taxon>Bacteria</taxon>
        <taxon>Pseudomonadati</taxon>
        <taxon>Pseudomonadota</taxon>
        <taxon>Gammaproteobacteria</taxon>
        <taxon>Pseudomonadales</taxon>
        <taxon>Pseudomonadaceae</taxon>
        <taxon>Pseudomonas</taxon>
    </lineage>
</organism>
<dbReference type="InterPro" id="IPR029044">
    <property type="entry name" value="Nucleotide-diphossugar_trans"/>
</dbReference>
<feature type="domain" description="MobA-like NTP transferase" evidence="2">
    <location>
        <begin position="7"/>
        <end position="169"/>
    </location>
</feature>
<dbReference type="EMBL" id="FOHW01000010">
    <property type="protein sequence ID" value="SET31254.1"/>
    <property type="molecule type" value="Genomic_DNA"/>
</dbReference>
<dbReference type="AlphaFoldDB" id="A0A1I0DHX6"/>
<dbReference type="GO" id="GO:0016779">
    <property type="term" value="F:nucleotidyltransferase activity"/>
    <property type="evidence" value="ECO:0007669"/>
    <property type="project" value="UniProtKB-KW"/>
</dbReference>